<dbReference type="InterPro" id="IPR017949">
    <property type="entry name" value="Thaumatin_CS"/>
</dbReference>
<feature type="chain" id="PRO_5040243647" evidence="2">
    <location>
        <begin position="23"/>
        <end position="122"/>
    </location>
</feature>
<evidence type="ECO:0000313" key="3">
    <source>
        <dbReference type="EMBL" id="CAA0842236.1"/>
    </source>
</evidence>
<dbReference type="InterPro" id="IPR037176">
    <property type="entry name" value="Osmotin/thaumatin-like_sf"/>
</dbReference>
<dbReference type="EMBL" id="CACSLK010034598">
    <property type="protein sequence ID" value="CAA0842236.1"/>
    <property type="molecule type" value="Genomic_DNA"/>
</dbReference>
<gene>
    <name evidence="3" type="ORF">SHERM_08100</name>
</gene>
<keyword evidence="4" id="KW-1185">Reference proteome</keyword>
<feature type="signal peptide" evidence="2">
    <location>
        <begin position="1"/>
        <end position="22"/>
    </location>
</feature>
<name>A0A9N7RTW5_STRHE</name>
<dbReference type="PANTHER" id="PTHR31048">
    <property type="entry name" value="OS03G0233200 PROTEIN"/>
    <property type="match status" value="1"/>
</dbReference>
<dbReference type="Proteomes" id="UP001153555">
    <property type="component" value="Unassembled WGS sequence"/>
</dbReference>
<evidence type="ECO:0000313" key="4">
    <source>
        <dbReference type="Proteomes" id="UP001153555"/>
    </source>
</evidence>
<evidence type="ECO:0000256" key="1">
    <source>
        <dbReference type="ARBA" id="ARBA00022729"/>
    </source>
</evidence>
<sequence>MNILSKTTTLSLLLLFFQTTQAIIFNITNNCPYTIWPAAVPGGGRRLDPGQNWIIFFHDGPRSAKIWARTNCTFDSSGRGHCLTGDCDGQLACGSYEEVSGLVHVPGGRPDQHVYLPGWDEL</sequence>
<keyword evidence="1 2" id="KW-0732">Signal</keyword>
<dbReference type="PRINTS" id="PR00347">
    <property type="entry name" value="THAUMATIN"/>
</dbReference>
<reference evidence="3" key="1">
    <citation type="submission" date="2019-12" db="EMBL/GenBank/DDBJ databases">
        <authorList>
            <person name="Scholes J."/>
        </authorList>
    </citation>
    <scope>NUCLEOTIDE SEQUENCE</scope>
</reference>
<protein>
    <submittedName>
        <fullName evidence="3">Osmotin-like protein OSM34</fullName>
    </submittedName>
</protein>
<proteinExistence type="predicted"/>
<dbReference type="AlphaFoldDB" id="A0A9N7RTW5"/>
<organism evidence="3 4">
    <name type="scientific">Striga hermonthica</name>
    <name type="common">Purple witchweed</name>
    <name type="synonym">Buchnera hermonthica</name>
    <dbReference type="NCBI Taxonomy" id="68872"/>
    <lineage>
        <taxon>Eukaryota</taxon>
        <taxon>Viridiplantae</taxon>
        <taxon>Streptophyta</taxon>
        <taxon>Embryophyta</taxon>
        <taxon>Tracheophyta</taxon>
        <taxon>Spermatophyta</taxon>
        <taxon>Magnoliopsida</taxon>
        <taxon>eudicotyledons</taxon>
        <taxon>Gunneridae</taxon>
        <taxon>Pentapetalae</taxon>
        <taxon>asterids</taxon>
        <taxon>lamiids</taxon>
        <taxon>Lamiales</taxon>
        <taxon>Orobanchaceae</taxon>
        <taxon>Buchnereae</taxon>
        <taxon>Striga</taxon>
    </lineage>
</organism>
<dbReference type="Gene3D" id="2.60.110.10">
    <property type="entry name" value="Thaumatin"/>
    <property type="match status" value="1"/>
</dbReference>
<dbReference type="OrthoDB" id="430315at2759"/>
<dbReference type="Pfam" id="PF00314">
    <property type="entry name" value="Thaumatin"/>
    <property type="match status" value="1"/>
</dbReference>
<dbReference type="SMART" id="SM00205">
    <property type="entry name" value="THN"/>
    <property type="match status" value="1"/>
</dbReference>
<dbReference type="PROSITE" id="PS51367">
    <property type="entry name" value="THAUMATIN_2"/>
    <property type="match status" value="1"/>
</dbReference>
<dbReference type="PROSITE" id="PS00316">
    <property type="entry name" value="THAUMATIN_1"/>
    <property type="match status" value="1"/>
</dbReference>
<comment type="caution">
    <text evidence="3">The sequence shown here is derived from an EMBL/GenBank/DDBJ whole genome shotgun (WGS) entry which is preliminary data.</text>
</comment>
<dbReference type="SUPFAM" id="SSF49870">
    <property type="entry name" value="Osmotin, thaumatin-like protein"/>
    <property type="match status" value="1"/>
</dbReference>
<dbReference type="InterPro" id="IPR001938">
    <property type="entry name" value="Thaumatin"/>
</dbReference>
<evidence type="ECO:0000256" key="2">
    <source>
        <dbReference type="SAM" id="SignalP"/>
    </source>
</evidence>
<accession>A0A9N7RTW5</accession>